<keyword evidence="5 8" id="KW-0472">Membrane</keyword>
<evidence type="ECO:0000256" key="2">
    <source>
        <dbReference type="ARBA" id="ARBA00022448"/>
    </source>
</evidence>
<comment type="caution">
    <text evidence="9">The sequence shown here is derived from an EMBL/GenBank/DDBJ whole genome shotgun (WGS) entry which is preliminary data.</text>
</comment>
<protein>
    <recommendedName>
        <fullName evidence="8">ATP synthase subunit delta</fullName>
    </recommendedName>
    <alternativeName>
        <fullName evidence="8">ATP synthase F(1) sector subunit delta</fullName>
    </alternativeName>
    <alternativeName>
        <fullName evidence="8">F-type ATPase subunit delta</fullName>
        <shortName evidence="8">F-ATPase subunit delta</shortName>
    </alternativeName>
</protein>
<keyword evidence="3 8" id="KW-0375">Hydrogen ion transport</keyword>
<evidence type="ECO:0000256" key="1">
    <source>
        <dbReference type="ARBA" id="ARBA00004370"/>
    </source>
</evidence>
<dbReference type="InterPro" id="IPR026015">
    <property type="entry name" value="ATP_synth_OSCP/delta_N_sf"/>
</dbReference>
<dbReference type="PATRIC" id="fig|1789004.3.peg.759"/>
<evidence type="ECO:0000313" key="10">
    <source>
        <dbReference type="Proteomes" id="UP000075653"/>
    </source>
</evidence>
<sequence>MAEITTIARPYAEALFRRAQETGKAAQWSEHLAWLTSLVENEQFAGVISDPRLTREQLVQFILGLSGTPLDSEAQNLLIILAENHRLGALPAIARQYEGLRHEHEGILDAQITSAYPLNEGQVQQLMSRLEKRLGKEVRVHVVVDSALLGGISITIGDRVIDGSVRARLEQMAVALKH</sequence>
<gene>
    <name evidence="8 9" type="primary">atpH</name>
    <name evidence="9" type="ORF">FEMY_07510</name>
</gene>
<dbReference type="InterPro" id="IPR000711">
    <property type="entry name" value="ATPase_OSCP/dsu"/>
</dbReference>
<dbReference type="AlphaFoldDB" id="A0A149VZR6"/>
<dbReference type="Gene3D" id="1.10.520.20">
    <property type="entry name" value="N-terminal domain of the delta subunit of the F1F0-ATP synthase"/>
    <property type="match status" value="1"/>
</dbReference>
<reference evidence="9 10" key="1">
    <citation type="submission" date="2016-01" db="EMBL/GenBank/DDBJ databases">
        <title>Genome sequence of the acidophilic iron oxidising Ferrovum strain Z-31.</title>
        <authorList>
            <person name="Poehlein A."/>
            <person name="Ullrich S.R."/>
            <person name="Schloemann M."/>
            <person name="Muehling M."/>
            <person name="Daniel R."/>
        </authorList>
    </citation>
    <scope>NUCLEOTIDE SEQUENCE [LARGE SCALE GENOMIC DNA]</scope>
    <source>
        <strain evidence="9 10">Z-31</strain>
    </source>
</reference>
<evidence type="ECO:0000256" key="4">
    <source>
        <dbReference type="ARBA" id="ARBA00023065"/>
    </source>
</evidence>
<comment type="subcellular location">
    <subcellularLocation>
        <location evidence="8">Cell membrane</location>
        <topology evidence="8">Peripheral membrane protein</topology>
    </subcellularLocation>
    <subcellularLocation>
        <location evidence="1">Membrane</location>
    </subcellularLocation>
</comment>
<comment type="function">
    <text evidence="8">F(1)F(0) ATP synthase produces ATP from ADP in the presence of a proton or sodium gradient. F-type ATPases consist of two structural domains, F(1) containing the extramembraneous catalytic core and F(0) containing the membrane proton channel, linked together by a central stalk and a peripheral stalk. During catalysis, ATP synthesis in the catalytic domain of F(1) is coupled via a rotary mechanism of the central stalk subunits to proton translocation.</text>
</comment>
<evidence type="ECO:0000256" key="7">
    <source>
        <dbReference type="ARBA" id="ARBA00023310"/>
    </source>
</evidence>
<evidence type="ECO:0000256" key="6">
    <source>
        <dbReference type="ARBA" id="ARBA00023196"/>
    </source>
</evidence>
<keyword evidence="10" id="KW-1185">Reference proteome</keyword>
<evidence type="ECO:0000256" key="3">
    <source>
        <dbReference type="ARBA" id="ARBA00022781"/>
    </source>
</evidence>
<keyword evidence="2 8" id="KW-0813">Transport</keyword>
<name>A0A149VZR6_9PROT</name>
<dbReference type="GO" id="GO:0005886">
    <property type="term" value="C:plasma membrane"/>
    <property type="evidence" value="ECO:0007669"/>
    <property type="project" value="UniProtKB-SubCell"/>
</dbReference>
<dbReference type="GO" id="GO:0045259">
    <property type="term" value="C:proton-transporting ATP synthase complex"/>
    <property type="evidence" value="ECO:0007669"/>
    <property type="project" value="UniProtKB-KW"/>
</dbReference>
<dbReference type="HAMAP" id="MF_01416">
    <property type="entry name" value="ATP_synth_delta_bact"/>
    <property type="match status" value="1"/>
</dbReference>
<dbReference type="Pfam" id="PF00213">
    <property type="entry name" value="OSCP"/>
    <property type="match status" value="1"/>
</dbReference>
<dbReference type="Proteomes" id="UP000075653">
    <property type="component" value="Unassembled WGS sequence"/>
</dbReference>
<dbReference type="PRINTS" id="PR00125">
    <property type="entry name" value="ATPASEDELTA"/>
</dbReference>
<evidence type="ECO:0000256" key="5">
    <source>
        <dbReference type="ARBA" id="ARBA00023136"/>
    </source>
</evidence>
<evidence type="ECO:0000256" key="8">
    <source>
        <dbReference type="HAMAP-Rule" id="MF_01416"/>
    </source>
</evidence>
<dbReference type="STRING" id="1789004.FEMY_07510"/>
<organism evidence="9 10">
    <name type="scientific">Ferrovum myxofaciens</name>
    <dbReference type="NCBI Taxonomy" id="416213"/>
    <lineage>
        <taxon>Bacteria</taxon>
        <taxon>Pseudomonadati</taxon>
        <taxon>Pseudomonadota</taxon>
        <taxon>Betaproteobacteria</taxon>
        <taxon>Ferrovales</taxon>
        <taxon>Ferrovaceae</taxon>
        <taxon>Ferrovum</taxon>
    </lineage>
</organism>
<dbReference type="GO" id="GO:0046933">
    <property type="term" value="F:proton-transporting ATP synthase activity, rotational mechanism"/>
    <property type="evidence" value="ECO:0007669"/>
    <property type="project" value="UniProtKB-UniRule"/>
</dbReference>
<dbReference type="SUPFAM" id="SSF47928">
    <property type="entry name" value="N-terminal domain of the delta subunit of the F1F0-ATP synthase"/>
    <property type="match status" value="1"/>
</dbReference>
<dbReference type="PANTHER" id="PTHR11910">
    <property type="entry name" value="ATP SYNTHASE DELTA CHAIN"/>
    <property type="match status" value="1"/>
</dbReference>
<dbReference type="NCBIfam" id="NF004402">
    <property type="entry name" value="PRK05758.2-2"/>
    <property type="match status" value="1"/>
</dbReference>
<dbReference type="NCBIfam" id="TIGR01145">
    <property type="entry name" value="ATP_synt_delta"/>
    <property type="match status" value="1"/>
</dbReference>
<accession>A0A149VZR6</accession>
<dbReference type="EMBL" id="LRRD01000011">
    <property type="protein sequence ID" value="KXW58723.1"/>
    <property type="molecule type" value="Genomic_DNA"/>
</dbReference>
<proteinExistence type="inferred from homology"/>
<keyword evidence="6 8" id="KW-0139">CF(1)</keyword>
<comment type="similarity">
    <text evidence="8">Belongs to the ATPase delta chain family.</text>
</comment>
<keyword evidence="4 8" id="KW-0406">Ion transport</keyword>
<evidence type="ECO:0000313" key="9">
    <source>
        <dbReference type="EMBL" id="KXW58723.1"/>
    </source>
</evidence>
<keyword evidence="8" id="KW-1003">Cell membrane</keyword>
<keyword evidence="7 8" id="KW-0066">ATP synthesis</keyword>
<comment type="function">
    <text evidence="8">This protein is part of the stalk that links CF(0) to CF(1). It either transmits conformational changes from CF(0) to CF(1) or is implicated in proton conduction.</text>
</comment>
<dbReference type="RefSeq" id="WP_062187690.1">
    <property type="nucleotide sequence ID" value="NZ_LRRD01000011.1"/>
</dbReference>